<keyword evidence="2" id="KW-0812">Transmembrane</keyword>
<comment type="caution">
    <text evidence="3">The sequence shown here is derived from an EMBL/GenBank/DDBJ whole genome shotgun (WGS) entry which is preliminary data.</text>
</comment>
<reference evidence="3" key="1">
    <citation type="journal article" date="2021" name="J Fungi (Basel)">
        <title>Virulence traits and population genomics of the black yeast Aureobasidium melanogenum.</title>
        <authorList>
            <person name="Cernosa A."/>
            <person name="Sun X."/>
            <person name="Gostincar C."/>
            <person name="Fang C."/>
            <person name="Gunde-Cimerman N."/>
            <person name="Song Z."/>
        </authorList>
    </citation>
    <scope>NUCLEOTIDE SEQUENCE</scope>
    <source>
        <strain evidence="3">EXF-9911</strain>
    </source>
</reference>
<feature type="transmembrane region" description="Helical" evidence="2">
    <location>
        <begin position="153"/>
        <end position="175"/>
    </location>
</feature>
<feature type="region of interest" description="Disordered" evidence="1">
    <location>
        <begin position="1"/>
        <end position="20"/>
    </location>
</feature>
<dbReference type="OrthoDB" id="4771706at2759"/>
<keyword evidence="2" id="KW-1133">Transmembrane helix</keyword>
<evidence type="ECO:0000256" key="2">
    <source>
        <dbReference type="SAM" id="Phobius"/>
    </source>
</evidence>
<name>A0A9P8EW57_AURME</name>
<evidence type="ECO:0000313" key="3">
    <source>
        <dbReference type="EMBL" id="KAG9700475.1"/>
    </source>
</evidence>
<dbReference type="Proteomes" id="UP000779574">
    <property type="component" value="Unassembled WGS sequence"/>
</dbReference>
<dbReference type="AlphaFoldDB" id="A0A9P8EW57"/>
<feature type="non-terminal residue" evidence="3">
    <location>
        <position position="1"/>
    </location>
</feature>
<accession>A0A9P8EW57</accession>
<feature type="transmembrane region" description="Helical" evidence="2">
    <location>
        <begin position="121"/>
        <end position="141"/>
    </location>
</feature>
<sequence length="196" mass="21965">MGRLSHESSRSSIDTTSNGEGLPLYSDITVTSPGELTVPAEKATPDEVREFLVKLLVQNRGLHQDHARRVASKWTLGTGRELMSYPPRLYAEMFGLEDAWMVYKEAKLFIRTQKQKGKPKGLWIASGIMFLIFAISFPIFLLTDLNDHTAIKIITAFSSLVSGCLTILLCLFAIVDNTIEEKIEQELIFGLKKSKD</sequence>
<evidence type="ECO:0000256" key="1">
    <source>
        <dbReference type="SAM" id="MobiDB-lite"/>
    </source>
</evidence>
<proteinExistence type="predicted"/>
<organism evidence="3 4">
    <name type="scientific">Aureobasidium melanogenum</name>
    <name type="common">Aureobasidium pullulans var. melanogenum</name>
    <dbReference type="NCBI Taxonomy" id="46634"/>
    <lineage>
        <taxon>Eukaryota</taxon>
        <taxon>Fungi</taxon>
        <taxon>Dikarya</taxon>
        <taxon>Ascomycota</taxon>
        <taxon>Pezizomycotina</taxon>
        <taxon>Dothideomycetes</taxon>
        <taxon>Dothideomycetidae</taxon>
        <taxon>Dothideales</taxon>
        <taxon>Saccotheciaceae</taxon>
        <taxon>Aureobasidium</taxon>
    </lineage>
</organism>
<evidence type="ECO:0000313" key="4">
    <source>
        <dbReference type="Proteomes" id="UP000779574"/>
    </source>
</evidence>
<gene>
    <name evidence="3" type="ORF">KCU76_g736</name>
</gene>
<reference evidence="3" key="2">
    <citation type="submission" date="2021-08" db="EMBL/GenBank/DDBJ databases">
        <authorList>
            <person name="Gostincar C."/>
            <person name="Sun X."/>
            <person name="Song Z."/>
            <person name="Gunde-Cimerman N."/>
        </authorList>
    </citation>
    <scope>NUCLEOTIDE SEQUENCE</scope>
    <source>
        <strain evidence="3">EXF-9911</strain>
    </source>
</reference>
<protein>
    <submittedName>
        <fullName evidence="3">Uncharacterized protein</fullName>
    </submittedName>
</protein>
<feature type="compositionally biased region" description="Polar residues" evidence="1">
    <location>
        <begin position="10"/>
        <end position="19"/>
    </location>
</feature>
<dbReference type="EMBL" id="JAHFXF010000015">
    <property type="protein sequence ID" value="KAG9700475.1"/>
    <property type="molecule type" value="Genomic_DNA"/>
</dbReference>
<keyword evidence="2" id="KW-0472">Membrane</keyword>